<evidence type="ECO:0000313" key="1">
    <source>
        <dbReference type="EMBL" id="GFO07671.1"/>
    </source>
</evidence>
<reference evidence="1 2" key="1">
    <citation type="journal article" date="2021" name="Elife">
        <title>Chloroplast acquisition without the gene transfer in kleptoplastic sea slugs, Plakobranchus ocellatus.</title>
        <authorList>
            <person name="Maeda T."/>
            <person name="Takahashi S."/>
            <person name="Yoshida T."/>
            <person name="Shimamura S."/>
            <person name="Takaki Y."/>
            <person name="Nagai Y."/>
            <person name="Toyoda A."/>
            <person name="Suzuki Y."/>
            <person name="Arimoto A."/>
            <person name="Ishii H."/>
            <person name="Satoh N."/>
            <person name="Nishiyama T."/>
            <person name="Hasebe M."/>
            <person name="Maruyama T."/>
            <person name="Minagawa J."/>
            <person name="Obokata J."/>
            <person name="Shigenobu S."/>
        </authorList>
    </citation>
    <scope>NUCLEOTIDE SEQUENCE [LARGE SCALE GENOMIC DNA]</scope>
</reference>
<dbReference type="EMBL" id="BLXT01003904">
    <property type="protein sequence ID" value="GFO07671.1"/>
    <property type="molecule type" value="Genomic_DNA"/>
</dbReference>
<sequence>MKEKLEKPTVAILDMLKERHKGIVVELLGSTTDRSVGEYRPCFGGNILNVTLTVTVTPQMDKKQIVCYPLKPSKKDVLDQRKRNALNGAASPTFHVYYYPGIPTMNVTYSKPDGTIFGGDKLSAICESRTLVGGSLYWLLTTAEETYKWESNHTAGGGNLPFWVLAITEEKGIIFFNKREKS</sequence>
<dbReference type="AlphaFoldDB" id="A0AAV4AH87"/>
<dbReference type="Proteomes" id="UP000735302">
    <property type="component" value="Unassembled WGS sequence"/>
</dbReference>
<gene>
    <name evidence="1" type="ORF">PoB_003417600</name>
</gene>
<proteinExistence type="predicted"/>
<name>A0AAV4AH87_9GAST</name>
<evidence type="ECO:0000313" key="2">
    <source>
        <dbReference type="Proteomes" id="UP000735302"/>
    </source>
</evidence>
<protein>
    <submittedName>
        <fullName evidence="1">Uncharacterized protein</fullName>
    </submittedName>
</protein>
<accession>A0AAV4AH87</accession>
<keyword evidence="2" id="KW-1185">Reference proteome</keyword>
<comment type="caution">
    <text evidence="1">The sequence shown here is derived from an EMBL/GenBank/DDBJ whole genome shotgun (WGS) entry which is preliminary data.</text>
</comment>
<organism evidence="1 2">
    <name type="scientific">Plakobranchus ocellatus</name>
    <dbReference type="NCBI Taxonomy" id="259542"/>
    <lineage>
        <taxon>Eukaryota</taxon>
        <taxon>Metazoa</taxon>
        <taxon>Spiralia</taxon>
        <taxon>Lophotrochozoa</taxon>
        <taxon>Mollusca</taxon>
        <taxon>Gastropoda</taxon>
        <taxon>Heterobranchia</taxon>
        <taxon>Euthyneura</taxon>
        <taxon>Panpulmonata</taxon>
        <taxon>Sacoglossa</taxon>
        <taxon>Placobranchoidea</taxon>
        <taxon>Plakobranchidae</taxon>
        <taxon>Plakobranchus</taxon>
    </lineage>
</organism>